<dbReference type="InterPro" id="IPR001173">
    <property type="entry name" value="Glyco_trans_2-like"/>
</dbReference>
<keyword evidence="3" id="KW-0808">Transferase</keyword>
<dbReference type="EMBL" id="PFET01000002">
    <property type="protein sequence ID" value="PJE76239.1"/>
    <property type="molecule type" value="Genomic_DNA"/>
</dbReference>
<accession>A0A2M8LFM7</accession>
<keyword evidence="2" id="KW-0328">Glycosyltransferase</keyword>
<dbReference type="Pfam" id="PF00535">
    <property type="entry name" value="Glycos_transf_2"/>
    <property type="match status" value="1"/>
</dbReference>
<name>A0A2M8LFM7_9BACT</name>
<dbReference type="InterPro" id="IPR029044">
    <property type="entry name" value="Nucleotide-diphossugar_trans"/>
</dbReference>
<dbReference type="Gene3D" id="3.90.550.10">
    <property type="entry name" value="Spore Coat Polysaccharide Biosynthesis Protein SpsA, Chain A"/>
    <property type="match status" value="1"/>
</dbReference>
<evidence type="ECO:0000259" key="4">
    <source>
        <dbReference type="Pfam" id="PF00535"/>
    </source>
</evidence>
<dbReference type="SUPFAM" id="SSF53448">
    <property type="entry name" value="Nucleotide-diphospho-sugar transferases"/>
    <property type="match status" value="1"/>
</dbReference>
<evidence type="ECO:0000256" key="1">
    <source>
        <dbReference type="ARBA" id="ARBA00006739"/>
    </source>
</evidence>
<evidence type="ECO:0000256" key="3">
    <source>
        <dbReference type="ARBA" id="ARBA00022679"/>
    </source>
</evidence>
<evidence type="ECO:0000256" key="2">
    <source>
        <dbReference type="ARBA" id="ARBA00022676"/>
    </source>
</evidence>
<feature type="domain" description="Glycosyltransferase 2-like" evidence="4">
    <location>
        <begin position="4"/>
        <end position="182"/>
    </location>
</feature>
<organism evidence="5 6">
    <name type="scientific">Candidatus Uhrbacteria bacterium CG10_big_fil_rev_8_21_14_0_10_48_11</name>
    <dbReference type="NCBI Taxonomy" id="1975037"/>
    <lineage>
        <taxon>Bacteria</taxon>
        <taxon>Candidatus Uhriibacteriota</taxon>
    </lineage>
</organism>
<dbReference type="PANTHER" id="PTHR43179">
    <property type="entry name" value="RHAMNOSYLTRANSFERASE WBBL"/>
    <property type="match status" value="1"/>
</dbReference>
<dbReference type="PANTHER" id="PTHR43179:SF12">
    <property type="entry name" value="GALACTOFURANOSYLTRANSFERASE GLFT2"/>
    <property type="match status" value="1"/>
</dbReference>
<comment type="caution">
    <text evidence="5">The sequence shown here is derived from an EMBL/GenBank/DDBJ whole genome shotgun (WGS) entry which is preliminary data.</text>
</comment>
<dbReference type="Proteomes" id="UP000231152">
    <property type="component" value="Unassembled WGS sequence"/>
</dbReference>
<protein>
    <recommendedName>
        <fullName evidence="4">Glycosyltransferase 2-like domain-containing protein</fullName>
    </recommendedName>
</protein>
<gene>
    <name evidence="5" type="ORF">COV04_00605</name>
</gene>
<reference evidence="5 6" key="1">
    <citation type="submission" date="2017-09" db="EMBL/GenBank/DDBJ databases">
        <title>Depth-based differentiation of microbial function through sediment-hosted aquifers and enrichment of novel symbionts in the deep terrestrial subsurface.</title>
        <authorList>
            <person name="Probst A.J."/>
            <person name="Ladd B."/>
            <person name="Jarett J.K."/>
            <person name="Geller-Mcgrath D.E."/>
            <person name="Sieber C.M."/>
            <person name="Emerson J.B."/>
            <person name="Anantharaman K."/>
            <person name="Thomas B.C."/>
            <person name="Malmstrom R."/>
            <person name="Stieglmeier M."/>
            <person name="Klingl A."/>
            <person name="Woyke T."/>
            <person name="Ryan C.M."/>
            <person name="Banfield J.F."/>
        </authorList>
    </citation>
    <scope>NUCLEOTIDE SEQUENCE [LARGE SCALE GENOMIC DNA]</scope>
    <source>
        <strain evidence="5">CG10_big_fil_rev_8_21_14_0_10_48_11</strain>
    </source>
</reference>
<comment type="similarity">
    <text evidence="1">Belongs to the glycosyltransferase 2 family.</text>
</comment>
<sequence length="343" mass="38444">MMVTVLVVTRDGAAYLPVLLKSISGQTVKDFTSLFLDNGSKDNSVTLVADWLKTNSGSLSQRDQNTGFAAAYNNLIQKLQTPYVLVLNQDVALAPDYLSLLVRAAEVNANAGSFSGSLLRADNHSATDSEPLLDAFGLTLFRNHRVVETLRGQRAALVNGNKDTEVFGVPATAALYRRAALDAVVLQRNNKVEYFDEDFFAYKEDIDLAYRLQLAGWGSLVVPGAIAYHHRSVRGEADRGHAYNEPLTAAKVRAMRSEQSNYRSYRNHLFFLAGTAYVPLLSRSFFETLFYELGKFFYVLFSNPSQLKALREVIPMRKALSAKRKHVYQKAEPRRVTLWMNNR</sequence>
<dbReference type="GO" id="GO:0016757">
    <property type="term" value="F:glycosyltransferase activity"/>
    <property type="evidence" value="ECO:0007669"/>
    <property type="project" value="UniProtKB-KW"/>
</dbReference>
<evidence type="ECO:0000313" key="5">
    <source>
        <dbReference type="EMBL" id="PJE76239.1"/>
    </source>
</evidence>
<evidence type="ECO:0000313" key="6">
    <source>
        <dbReference type="Proteomes" id="UP000231152"/>
    </source>
</evidence>
<proteinExistence type="inferred from homology"/>
<dbReference type="AlphaFoldDB" id="A0A2M8LFM7"/>